<dbReference type="OrthoDB" id="9802147at2"/>
<evidence type="ECO:0000256" key="3">
    <source>
        <dbReference type="ARBA" id="ARBA00022898"/>
    </source>
</evidence>
<reference evidence="7 8" key="1">
    <citation type="submission" date="2016-10" db="EMBL/GenBank/DDBJ databases">
        <title>Pseudoalteromonas amylolytica sp. nov., isolated from the surface seawater.</title>
        <authorList>
            <person name="Wu Y.-H."/>
            <person name="Cheng H."/>
            <person name="Jin X.-B."/>
            <person name="Wang C.-S."/>
            <person name="Xu X.-W."/>
        </authorList>
    </citation>
    <scope>NUCLEOTIDE SEQUENCE [LARGE SCALE GENOMIC DNA]</scope>
    <source>
        <strain evidence="7 8">JCM 12483</strain>
    </source>
</reference>
<dbReference type="Pfam" id="PF02784">
    <property type="entry name" value="Orn_Arg_deC_N"/>
    <property type="match status" value="1"/>
</dbReference>
<dbReference type="FunFam" id="3.20.20.10:FF:000008">
    <property type="entry name" value="Ornithine decarboxylase"/>
    <property type="match status" value="1"/>
</dbReference>
<dbReference type="GO" id="GO:0005737">
    <property type="term" value="C:cytoplasm"/>
    <property type="evidence" value="ECO:0007669"/>
    <property type="project" value="TreeGrafter"/>
</dbReference>
<evidence type="ECO:0000313" key="7">
    <source>
        <dbReference type="EMBL" id="OHU94264.1"/>
    </source>
</evidence>
<evidence type="ECO:0000256" key="1">
    <source>
        <dbReference type="ARBA" id="ARBA00001933"/>
    </source>
</evidence>
<dbReference type="InterPro" id="IPR002433">
    <property type="entry name" value="Orn_de-COase"/>
</dbReference>
<evidence type="ECO:0000256" key="5">
    <source>
        <dbReference type="PIRSR" id="PIRSR600183-50"/>
    </source>
</evidence>
<dbReference type="SUPFAM" id="SSF51419">
    <property type="entry name" value="PLP-binding barrel"/>
    <property type="match status" value="1"/>
</dbReference>
<dbReference type="CDD" id="cd00622">
    <property type="entry name" value="PLPDE_III_ODC"/>
    <property type="match status" value="1"/>
</dbReference>
<sequence length="416" mass="45488">MDNATQLKKKVNQLINNNEISTPCLVMGLGLIDKQFSLLKKVLPNVEVYYSVKSNPDPLVLSHLRHLGSSFEAASLGEIQRCIEIGGLSTQVHFGNSIKKREEIARAYELGIRSFSVDSEQEVIKVAEMAPGAQVMVRLSTNGKGAVWGLSKKFGTSVARATELLRLANSLDLVPYGLSFHVGSQQQSADAWAVALKNCELVVSELKKDGIKLNAINLGGGLPANGYINRDKVMDFDLVSYLKTLKAHIDKFEENCASKFKFMLEPGRFVVANTGVVVSKVLLTAQREFEGRVENWVYMDVGKFNGLYEASDIQLPIHLLDDVNLHTMEDTVPTVLSGPSCDSDDMLLPPNTTIVLPSSLKEGDHLLFASTGAYSNSYATQSFNGFNPISVVCIDSNGELITKENTVTYGVHKIAI</sequence>
<comment type="similarity">
    <text evidence="2">Belongs to the Orn/Lys/Arg decarboxylase class-II family.</text>
</comment>
<evidence type="ECO:0000313" key="8">
    <source>
        <dbReference type="Proteomes" id="UP000180253"/>
    </source>
</evidence>
<keyword evidence="4" id="KW-0456">Lyase</keyword>
<evidence type="ECO:0000256" key="4">
    <source>
        <dbReference type="ARBA" id="ARBA00023239"/>
    </source>
</evidence>
<dbReference type="InterPro" id="IPR009006">
    <property type="entry name" value="Ala_racemase/Decarboxylase_C"/>
</dbReference>
<dbReference type="PRINTS" id="PR01179">
    <property type="entry name" value="ODADCRBXLASE"/>
</dbReference>
<dbReference type="Gene3D" id="3.20.20.10">
    <property type="entry name" value="Alanine racemase"/>
    <property type="match status" value="1"/>
</dbReference>
<dbReference type="PANTHER" id="PTHR11482:SF6">
    <property type="entry name" value="ORNITHINE DECARBOXYLASE 1-RELATED"/>
    <property type="match status" value="1"/>
</dbReference>
<dbReference type="STRING" id="327939.BIW53_14360"/>
<dbReference type="AlphaFoldDB" id="A0A1S1N7M2"/>
<dbReference type="InterPro" id="IPR029066">
    <property type="entry name" value="PLP-binding_barrel"/>
</dbReference>
<protein>
    <recommendedName>
        <fullName evidence="6">Orn/DAP/Arg decarboxylase 2 N-terminal domain-containing protein</fullName>
    </recommendedName>
</protein>
<keyword evidence="8" id="KW-1185">Reference proteome</keyword>
<feature type="modified residue" description="N6-(pyridoxal phosphate)lysine" evidence="5">
    <location>
        <position position="53"/>
    </location>
</feature>
<feature type="active site" description="Proton donor" evidence="5">
    <location>
        <position position="341"/>
    </location>
</feature>
<dbReference type="GO" id="GO:0033387">
    <property type="term" value="P:putrescine biosynthetic process from arginine, via ornithine"/>
    <property type="evidence" value="ECO:0007669"/>
    <property type="project" value="TreeGrafter"/>
</dbReference>
<proteinExistence type="inferred from homology"/>
<evidence type="ECO:0000256" key="2">
    <source>
        <dbReference type="ARBA" id="ARBA00008872"/>
    </source>
</evidence>
<comment type="caution">
    <text evidence="7">The sequence shown here is derived from an EMBL/GenBank/DDBJ whole genome shotgun (WGS) entry which is preliminary data.</text>
</comment>
<name>A0A1S1N7M2_9GAMM</name>
<accession>A0A1S1N7M2</accession>
<dbReference type="EMBL" id="MNAN01000034">
    <property type="protein sequence ID" value="OHU94264.1"/>
    <property type="molecule type" value="Genomic_DNA"/>
</dbReference>
<keyword evidence="3 5" id="KW-0663">Pyridoxal phosphate</keyword>
<dbReference type="Gene3D" id="2.40.37.10">
    <property type="entry name" value="Lyase, Ornithine Decarboxylase, Chain A, domain 1"/>
    <property type="match status" value="1"/>
</dbReference>
<dbReference type="PROSITE" id="PS00879">
    <property type="entry name" value="ODR_DC_2_2"/>
    <property type="match status" value="1"/>
</dbReference>
<dbReference type="PANTHER" id="PTHR11482">
    <property type="entry name" value="ARGININE/DIAMINOPIMELATE/ORNITHINE DECARBOXYLASE"/>
    <property type="match status" value="1"/>
</dbReference>
<evidence type="ECO:0000259" key="6">
    <source>
        <dbReference type="Pfam" id="PF02784"/>
    </source>
</evidence>
<dbReference type="GO" id="GO:0004586">
    <property type="term" value="F:ornithine decarboxylase activity"/>
    <property type="evidence" value="ECO:0007669"/>
    <property type="project" value="TreeGrafter"/>
</dbReference>
<comment type="cofactor">
    <cofactor evidence="1 5">
        <name>pyridoxal 5'-phosphate</name>
        <dbReference type="ChEBI" id="CHEBI:597326"/>
    </cofactor>
</comment>
<dbReference type="PRINTS" id="PR01182">
    <property type="entry name" value="ORNDCRBXLASE"/>
</dbReference>
<dbReference type="InterPro" id="IPR022644">
    <property type="entry name" value="De-COase2_N"/>
</dbReference>
<organism evidence="7 8">
    <name type="scientific">Pseudoalteromonas byunsanensis</name>
    <dbReference type="NCBI Taxonomy" id="327939"/>
    <lineage>
        <taxon>Bacteria</taxon>
        <taxon>Pseudomonadati</taxon>
        <taxon>Pseudomonadota</taxon>
        <taxon>Gammaproteobacteria</taxon>
        <taxon>Alteromonadales</taxon>
        <taxon>Pseudoalteromonadaceae</taxon>
        <taxon>Pseudoalteromonas</taxon>
    </lineage>
</organism>
<dbReference type="InterPro" id="IPR022657">
    <property type="entry name" value="De-COase2_CS"/>
</dbReference>
<dbReference type="SUPFAM" id="SSF50621">
    <property type="entry name" value="Alanine racemase C-terminal domain-like"/>
    <property type="match status" value="1"/>
</dbReference>
<dbReference type="RefSeq" id="WP_070992704.1">
    <property type="nucleotide sequence ID" value="NZ_CBCSHD010000009.1"/>
</dbReference>
<feature type="domain" description="Orn/DAP/Arg decarboxylase 2 N-terminal" evidence="6">
    <location>
        <begin position="30"/>
        <end position="272"/>
    </location>
</feature>
<dbReference type="Proteomes" id="UP000180253">
    <property type="component" value="Unassembled WGS sequence"/>
</dbReference>
<dbReference type="InterPro" id="IPR000183">
    <property type="entry name" value="Orn/DAP/Arg_de-COase"/>
</dbReference>
<gene>
    <name evidence="7" type="ORF">BIW53_14360</name>
</gene>